<proteinExistence type="predicted"/>
<feature type="transmembrane region" description="Helical" evidence="6">
    <location>
        <begin position="40"/>
        <end position="60"/>
    </location>
</feature>
<dbReference type="KEGG" id="app:CAP2UW1_0522"/>
<dbReference type="PANTHER" id="PTHR43124">
    <property type="entry name" value="PURINE EFFLUX PUMP PBUE"/>
    <property type="match status" value="1"/>
</dbReference>
<evidence type="ECO:0000256" key="4">
    <source>
        <dbReference type="ARBA" id="ARBA00022989"/>
    </source>
</evidence>
<organism evidence="8">
    <name type="scientific">Accumulibacter regalis</name>
    <dbReference type="NCBI Taxonomy" id="522306"/>
    <lineage>
        <taxon>Bacteria</taxon>
        <taxon>Pseudomonadati</taxon>
        <taxon>Pseudomonadota</taxon>
        <taxon>Betaproteobacteria</taxon>
        <taxon>Candidatus Accumulibacter</taxon>
    </lineage>
</organism>
<dbReference type="eggNOG" id="COG2271">
    <property type="taxonomic scope" value="Bacteria"/>
</dbReference>
<reference evidence="8" key="1">
    <citation type="submission" date="2009-08" db="EMBL/GenBank/DDBJ databases">
        <authorList>
            <consortium name="US DOE Joint Genome Institute"/>
            <person name="Lucas S."/>
            <person name="Copeland A."/>
            <person name="Lapidus A."/>
            <person name="Glavina del Rio T."/>
            <person name="Dalin E."/>
            <person name="Tice H."/>
            <person name="Bruce D."/>
            <person name="Barry K."/>
            <person name="Pitluck S."/>
            <person name="Lowry S."/>
            <person name="Larimer F."/>
            <person name="Land M."/>
            <person name="Hauser L."/>
            <person name="Kyrpides N."/>
            <person name="Ivanova N."/>
            <person name="McMahon K.D."/>
            <person name="Hugenholtz P."/>
        </authorList>
    </citation>
    <scope>NUCLEOTIDE SEQUENCE</scope>
    <source>
        <strain evidence="8">UW-1</strain>
    </source>
</reference>
<dbReference type="InterPro" id="IPR050189">
    <property type="entry name" value="MFS_Efflux_Transporters"/>
</dbReference>
<dbReference type="InterPro" id="IPR036259">
    <property type="entry name" value="MFS_trans_sf"/>
</dbReference>
<dbReference type="InterPro" id="IPR020846">
    <property type="entry name" value="MFS_dom"/>
</dbReference>
<dbReference type="Gene3D" id="1.20.1250.20">
    <property type="entry name" value="MFS general substrate transporter like domains"/>
    <property type="match status" value="2"/>
</dbReference>
<dbReference type="GO" id="GO:0005886">
    <property type="term" value="C:plasma membrane"/>
    <property type="evidence" value="ECO:0007669"/>
    <property type="project" value="UniProtKB-SubCell"/>
</dbReference>
<dbReference type="GO" id="GO:0022857">
    <property type="term" value="F:transmembrane transporter activity"/>
    <property type="evidence" value="ECO:0007669"/>
    <property type="project" value="InterPro"/>
</dbReference>
<evidence type="ECO:0000256" key="5">
    <source>
        <dbReference type="ARBA" id="ARBA00023136"/>
    </source>
</evidence>
<feature type="transmembrane region" description="Helical" evidence="6">
    <location>
        <begin position="104"/>
        <end position="124"/>
    </location>
</feature>
<feature type="transmembrane region" description="Helical" evidence="6">
    <location>
        <begin position="321"/>
        <end position="341"/>
    </location>
</feature>
<dbReference type="CDD" id="cd06174">
    <property type="entry name" value="MFS"/>
    <property type="match status" value="1"/>
</dbReference>
<dbReference type="AlphaFoldDB" id="C7RL51"/>
<keyword evidence="5 6" id="KW-0472">Membrane</keyword>
<evidence type="ECO:0000259" key="7">
    <source>
        <dbReference type="PROSITE" id="PS50850"/>
    </source>
</evidence>
<dbReference type="InterPro" id="IPR005829">
    <property type="entry name" value="Sugar_transporter_CS"/>
</dbReference>
<keyword evidence="3 6" id="KW-0812">Transmembrane</keyword>
<dbReference type="SUPFAM" id="SSF103473">
    <property type="entry name" value="MFS general substrate transporter"/>
    <property type="match status" value="1"/>
</dbReference>
<dbReference type="PROSITE" id="PS00216">
    <property type="entry name" value="SUGAR_TRANSPORT_1"/>
    <property type="match status" value="1"/>
</dbReference>
<feature type="domain" description="Major facilitator superfamily (MFS) profile" evidence="7">
    <location>
        <begin position="15"/>
        <end position="423"/>
    </location>
</feature>
<feature type="transmembrane region" description="Helical" evidence="6">
    <location>
        <begin position="227"/>
        <end position="247"/>
    </location>
</feature>
<feature type="transmembrane region" description="Helical" evidence="6">
    <location>
        <begin position="170"/>
        <end position="189"/>
    </location>
</feature>
<reference evidence="8" key="2">
    <citation type="submission" date="2009-09" db="EMBL/GenBank/DDBJ databases">
        <title>Complete sequence of chromosome of Candidatus Accumulibacter phosphatis clade IIA str. UW-1.</title>
        <authorList>
            <consortium name="US DOE Joint Genome Institute"/>
            <person name="Martin H.G."/>
            <person name="Ivanova N."/>
            <person name="Kunin V."/>
            <person name="Warnecke F."/>
            <person name="Barry K."/>
            <person name="He S."/>
            <person name="Salamov A."/>
            <person name="Szeto E."/>
            <person name="Dalin E."/>
            <person name="Pangilinan J.L."/>
            <person name="Lapidus A."/>
            <person name="Lowry S."/>
            <person name="Kyrpides N.C."/>
            <person name="McMahon K.D."/>
            <person name="Hugenholtz P."/>
        </authorList>
    </citation>
    <scope>NUCLEOTIDE SEQUENCE [LARGE SCALE GENOMIC DNA]</scope>
    <source>
        <strain evidence="8">UW-1</strain>
    </source>
</reference>
<dbReference type="PROSITE" id="PS50850">
    <property type="entry name" value="MFS"/>
    <property type="match status" value="1"/>
</dbReference>
<feature type="transmembrane region" description="Helical" evidence="6">
    <location>
        <begin position="80"/>
        <end position="98"/>
    </location>
</feature>
<evidence type="ECO:0000256" key="3">
    <source>
        <dbReference type="ARBA" id="ARBA00022692"/>
    </source>
</evidence>
<dbReference type="OrthoDB" id="5291895at2"/>
<dbReference type="HOGENOM" id="CLU_001265_62_1_4"/>
<feature type="transmembrane region" description="Helical" evidence="6">
    <location>
        <begin position="348"/>
        <end position="368"/>
    </location>
</feature>
<accession>C7RL51</accession>
<dbReference type="PANTHER" id="PTHR43124:SF3">
    <property type="entry name" value="CHLORAMPHENICOL EFFLUX PUMP RV0191"/>
    <property type="match status" value="1"/>
</dbReference>
<dbReference type="InterPro" id="IPR011701">
    <property type="entry name" value="MFS"/>
</dbReference>
<dbReference type="EMBL" id="CP001715">
    <property type="protein sequence ID" value="ACV33873.1"/>
    <property type="molecule type" value="Genomic_DNA"/>
</dbReference>
<dbReference type="Pfam" id="PF07690">
    <property type="entry name" value="MFS_1"/>
    <property type="match status" value="1"/>
</dbReference>
<gene>
    <name evidence="8" type="ordered locus">CAP2UW1_0522</name>
</gene>
<protein>
    <submittedName>
        <fullName evidence="8">Major facilitator superfamily MFS_1</fullName>
    </submittedName>
</protein>
<evidence type="ECO:0000313" key="8">
    <source>
        <dbReference type="EMBL" id="ACV33873.1"/>
    </source>
</evidence>
<evidence type="ECO:0000256" key="2">
    <source>
        <dbReference type="ARBA" id="ARBA00022475"/>
    </source>
</evidence>
<comment type="subcellular location">
    <subcellularLocation>
        <location evidence="1">Cell membrane</location>
        <topology evidence="1">Multi-pass membrane protein</topology>
    </subcellularLocation>
</comment>
<keyword evidence="2" id="KW-1003">Cell membrane</keyword>
<name>C7RL51_ACCRE</name>
<evidence type="ECO:0000256" key="6">
    <source>
        <dbReference type="SAM" id="Phobius"/>
    </source>
</evidence>
<feature type="transmembrane region" description="Helical" evidence="6">
    <location>
        <begin position="136"/>
        <end position="158"/>
    </location>
</feature>
<feature type="transmembrane region" description="Helical" evidence="6">
    <location>
        <begin position="294"/>
        <end position="315"/>
    </location>
</feature>
<dbReference type="STRING" id="522306.CAP2UW1_0522"/>
<feature type="transmembrane region" description="Helical" evidence="6">
    <location>
        <begin position="397"/>
        <end position="418"/>
    </location>
</feature>
<feature type="transmembrane region" description="Helical" evidence="6">
    <location>
        <begin position="267"/>
        <end position="285"/>
    </location>
</feature>
<feature type="transmembrane region" description="Helical" evidence="6">
    <location>
        <begin position="12"/>
        <end position="28"/>
    </location>
</feature>
<sequence length="431" mass="45622">MTDPGRQLRRRRAQGLAIVVAAYVLSFFQRFAPAGIAQDLIAAFNTTASSLGVLAATYFYVYTLMQVPTGILVDTLGPRLILLLGGGIGGAGSLLFGLAPTLDLALLGRTLIGLGVSVTFIAMLKIIAVSFDERRFASLVGVSMLIGNLGSVLAGAPLSWLAQITGWRGIFVGLALLSVLLGIGCWWLLREHSDAAESLSVTDGKPRFDRTVVISGLLTVLRNRDTWPVVCVNFGICGSFFAFAGLWATPFLTTAHGMTRAVAANHVSLYFAGFALGCVFVGTLSDRLGRRKPVLVASTHLYALIWLVWLSGAALPLAASYLLFALMGVVTASFTLTWACAKELNPPLLSGMSTSVTNMGGFLAAAILQPLVGWVMDQTWQGGVTAGGARLYTPADFHAGLLLLAAMAGLGALASWRIRETGCRNIWRPVG</sequence>
<evidence type="ECO:0000256" key="1">
    <source>
        <dbReference type="ARBA" id="ARBA00004651"/>
    </source>
</evidence>
<keyword evidence="4 6" id="KW-1133">Transmembrane helix</keyword>